<comment type="similarity">
    <text evidence="1">Belongs to the PrpD family.</text>
</comment>
<dbReference type="Pfam" id="PF03972">
    <property type="entry name" value="MmgE_PrpD_N"/>
    <property type="match status" value="1"/>
</dbReference>
<keyword evidence="5" id="KW-1185">Reference proteome</keyword>
<dbReference type="Gene3D" id="1.10.4100.10">
    <property type="entry name" value="2-methylcitrate dehydratase PrpD"/>
    <property type="match status" value="1"/>
</dbReference>
<sequence length="469" mass="49137">MGRHRRDGGRECDFDRPRNRSRVRRYRPFGGLAVTNATQRLLDFAQAEHRPPTSVRDAALHLLGDTLATGAAGVTAPGADGVLTAASMWGQGNDARIIARETRLPAAGAAFVNAFQIHCLEWDAVHEPAVVHALSTVTAAVMAAIDRRGGCDPDEALTALAIGVDIACGMGLAADTPLTFFRPATAGCIGAALAVARIDGVEALADVLGLAYSQCAGTMQAHVEGSIALPLQIAGAARAAVAAVDLVKAGLTGPHDALEGPFGYFRLFDRGDLAPYADALGSIWRIVEVSIKPFPSGRASHAVLATLDALLREGAVDAGSVATIEAFVPPLIERLVGRPLKADMTPAYARLCLPLLAALMLTDRRIDPRRFTAATFADPAIVALASKLVITCDGNADPNALSPQRLVVTRDDGSTVERIIPATLGHPDAAMSADQTEAKRGLARELAVGAPDLRLFTDPLSYVTRPEPV</sequence>
<evidence type="ECO:0000259" key="3">
    <source>
        <dbReference type="Pfam" id="PF19305"/>
    </source>
</evidence>
<dbReference type="PANTHER" id="PTHR16943">
    <property type="entry name" value="2-METHYLCITRATE DEHYDRATASE-RELATED"/>
    <property type="match status" value="1"/>
</dbReference>
<dbReference type="Pfam" id="PF19305">
    <property type="entry name" value="MmgE_PrpD_C"/>
    <property type="match status" value="1"/>
</dbReference>
<name>A0A2S8BB09_9SPHN</name>
<dbReference type="Gene3D" id="3.30.1330.120">
    <property type="entry name" value="2-methylcitrate dehydratase PrpD"/>
    <property type="match status" value="1"/>
</dbReference>
<dbReference type="OrthoDB" id="9795089at2"/>
<dbReference type="InterPro" id="IPR005656">
    <property type="entry name" value="MmgE_PrpD"/>
</dbReference>
<dbReference type="InterPro" id="IPR045336">
    <property type="entry name" value="MmgE_PrpD_N"/>
</dbReference>
<evidence type="ECO:0000259" key="2">
    <source>
        <dbReference type="Pfam" id="PF03972"/>
    </source>
</evidence>
<dbReference type="InterPro" id="IPR042188">
    <property type="entry name" value="MmgE/PrpD_sf_2"/>
</dbReference>
<reference evidence="5" key="1">
    <citation type="submission" date="2017-11" db="EMBL/GenBank/DDBJ databases">
        <title>The complete genome sequence of Sphingopyxis pomeranensis sp. nov. strain WS5A3p.</title>
        <authorList>
            <person name="Kaminski M.A."/>
        </authorList>
    </citation>
    <scope>NUCLEOTIDE SEQUENCE [LARGE SCALE GENOMIC DNA]</scope>
    <source>
        <strain evidence="5">WS5A3p</strain>
    </source>
</reference>
<comment type="caution">
    <text evidence="4">The sequence shown here is derived from an EMBL/GenBank/DDBJ whole genome shotgun (WGS) entry which is preliminary data.</text>
</comment>
<dbReference type="AlphaFoldDB" id="A0A2S8BB09"/>
<evidence type="ECO:0000313" key="4">
    <source>
        <dbReference type="EMBL" id="PQM29516.1"/>
    </source>
</evidence>
<accession>A0A2S8BB09</accession>
<feature type="domain" description="MmgE/PrpD C-terminal" evidence="3">
    <location>
        <begin position="294"/>
        <end position="439"/>
    </location>
</feature>
<dbReference type="SUPFAM" id="SSF103378">
    <property type="entry name" value="2-methylcitrate dehydratase PrpD"/>
    <property type="match status" value="1"/>
</dbReference>
<dbReference type="InterPro" id="IPR036148">
    <property type="entry name" value="MmgE/PrpD_sf"/>
</dbReference>
<dbReference type="PANTHER" id="PTHR16943:SF8">
    <property type="entry name" value="2-METHYLCITRATE DEHYDRATASE"/>
    <property type="match status" value="1"/>
</dbReference>
<dbReference type="InterPro" id="IPR045337">
    <property type="entry name" value="MmgE_PrpD_C"/>
</dbReference>
<dbReference type="GO" id="GO:0016829">
    <property type="term" value="F:lyase activity"/>
    <property type="evidence" value="ECO:0007669"/>
    <property type="project" value="InterPro"/>
</dbReference>
<dbReference type="EMBL" id="PHFW01000001">
    <property type="protein sequence ID" value="PQM29516.1"/>
    <property type="molecule type" value="Genomic_DNA"/>
</dbReference>
<dbReference type="Proteomes" id="UP000238954">
    <property type="component" value="Chromosome"/>
</dbReference>
<evidence type="ECO:0000256" key="1">
    <source>
        <dbReference type="ARBA" id="ARBA00006174"/>
    </source>
</evidence>
<organism evidence="4 5">
    <name type="scientific">Sphingopyxis lindanitolerans</name>
    <dbReference type="NCBI Taxonomy" id="2054227"/>
    <lineage>
        <taxon>Bacteria</taxon>
        <taxon>Pseudomonadati</taxon>
        <taxon>Pseudomonadota</taxon>
        <taxon>Alphaproteobacteria</taxon>
        <taxon>Sphingomonadales</taxon>
        <taxon>Sphingomonadaceae</taxon>
        <taxon>Sphingopyxis</taxon>
    </lineage>
</organism>
<proteinExistence type="inferred from homology"/>
<dbReference type="InterPro" id="IPR042183">
    <property type="entry name" value="MmgE/PrpD_sf_1"/>
</dbReference>
<feature type="domain" description="MmgE/PrpD N-terminal" evidence="2">
    <location>
        <begin position="51"/>
        <end position="271"/>
    </location>
</feature>
<gene>
    <name evidence="4" type="ORF">CVO77_00930</name>
</gene>
<evidence type="ECO:0000313" key="5">
    <source>
        <dbReference type="Proteomes" id="UP000238954"/>
    </source>
</evidence>
<protein>
    <submittedName>
        <fullName evidence="4">MmgE/PrpD</fullName>
    </submittedName>
</protein>